<dbReference type="EMBL" id="KE345486">
    <property type="protein sequence ID" value="EXC04633.1"/>
    <property type="molecule type" value="Genomic_DNA"/>
</dbReference>
<dbReference type="InterPro" id="IPR025787">
    <property type="entry name" value="Hist-Lys_N-MeTrfase_SET2_plant"/>
</dbReference>
<evidence type="ECO:0000256" key="8">
    <source>
        <dbReference type="SAM" id="MobiDB-lite"/>
    </source>
</evidence>
<dbReference type="InterPro" id="IPR050777">
    <property type="entry name" value="SET2_Histone-Lys_MeTrsfase"/>
</dbReference>
<keyword evidence="4" id="KW-0489">Methyltransferase</keyword>
<evidence type="ECO:0000313" key="10">
    <source>
        <dbReference type="Proteomes" id="UP000030645"/>
    </source>
</evidence>
<evidence type="ECO:0000256" key="4">
    <source>
        <dbReference type="ARBA" id="ARBA00022603"/>
    </source>
</evidence>
<evidence type="ECO:0000256" key="2">
    <source>
        <dbReference type="ARBA" id="ARBA00004286"/>
    </source>
</evidence>
<evidence type="ECO:0000256" key="1">
    <source>
        <dbReference type="ARBA" id="ARBA00004123"/>
    </source>
</evidence>
<organism evidence="9 10">
    <name type="scientific">Morus notabilis</name>
    <dbReference type="NCBI Taxonomy" id="981085"/>
    <lineage>
        <taxon>Eukaryota</taxon>
        <taxon>Viridiplantae</taxon>
        <taxon>Streptophyta</taxon>
        <taxon>Embryophyta</taxon>
        <taxon>Tracheophyta</taxon>
        <taxon>Spermatophyta</taxon>
        <taxon>Magnoliopsida</taxon>
        <taxon>eudicotyledons</taxon>
        <taxon>Gunneridae</taxon>
        <taxon>Pentapetalae</taxon>
        <taxon>rosids</taxon>
        <taxon>fabids</taxon>
        <taxon>Rosales</taxon>
        <taxon>Moraceae</taxon>
        <taxon>Moreae</taxon>
        <taxon>Morus</taxon>
    </lineage>
</organism>
<feature type="region of interest" description="Disordered" evidence="8">
    <location>
        <begin position="73"/>
        <end position="92"/>
    </location>
</feature>
<dbReference type="GO" id="GO:0005694">
    <property type="term" value="C:chromosome"/>
    <property type="evidence" value="ECO:0007669"/>
    <property type="project" value="UniProtKB-SubCell"/>
</dbReference>
<keyword evidence="6" id="KW-0949">S-adenosyl-L-methionine</keyword>
<gene>
    <name evidence="9" type="ORF">L484_008564</name>
</gene>
<dbReference type="PROSITE" id="PS51578">
    <property type="entry name" value="SAM_MT43_SET2_2"/>
    <property type="match status" value="1"/>
</dbReference>
<dbReference type="eggNOG" id="KOG1081">
    <property type="taxonomic scope" value="Eukaryota"/>
</dbReference>
<keyword evidence="10" id="KW-1185">Reference proteome</keyword>
<evidence type="ECO:0000256" key="7">
    <source>
        <dbReference type="ARBA" id="ARBA00023242"/>
    </source>
</evidence>
<comment type="subcellular location">
    <subcellularLocation>
        <location evidence="2">Chromosome</location>
    </subcellularLocation>
    <subcellularLocation>
        <location evidence="1">Nucleus</location>
    </subcellularLocation>
</comment>
<feature type="compositionally biased region" description="Basic residues" evidence="8">
    <location>
        <begin position="73"/>
        <end position="83"/>
    </location>
</feature>
<evidence type="ECO:0000313" key="9">
    <source>
        <dbReference type="EMBL" id="EXC04633.1"/>
    </source>
</evidence>
<evidence type="ECO:0000256" key="6">
    <source>
        <dbReference type="ARBA" id="ARBA00022691"/>
    </source>
</evidence>
<reference evidence="10" key="1">
    <citation type="submission" date="2013-01" db="EMBL/GenBank/DDBJ databases">
        <title>Draft Genome Sequence of a Mulberry Tree, Morus notabilis C.K. Schneid.</title>
        <authorList>
            <person name="He N."/>
            <person name="Zhao S."/>
        </authorList>
    </citation>
    <scope>NUCLEOTIDE SEQUENCE</scope>
</reference>
<sequence length="247" mass="28043">MPDLGNLSFSASLTVTRPPSNFKSLADPPDPGSVKTIDIECNWDQRFRFPSPNRSELSNGGGIRVVRRSRPRMKVNHRTKKPSNSKSLEDHVRDWVSNTKESGVPESRCSLPFLVGAKKMVECLVCHSFIYPGEEACFICKQKSPWRCVRCAVASHSKCAPWPDEVIDLKDRPGQAVCWRHPIDWRLDGKNAASTSNIEEVFCRLPLPYADEEFKIDFSWKDAENEPPPYVHIKRSILNAELVFAIF</sequence>
<evidence type="ECO:0000256" key="5">
    <source>
        <dbReference type="ARBA" id="ARBA00022679"/>
    </source>
</evidence>
<dbReference type="GO" id="GO:0005634">
    <property type="term" value="C:nucleus"/>
    <property type="evidence" value="ECO:0007669"/>
    <property type="project" value="UniProtKB-SubCell"/>
</dbReference>
<accession>W9RRH1</accession>
<evidence type="ECO:0000256" key="3">
    <source>
        <dbReference type="ARBA" id="ARBA00022454"/>
    </source>
</evidence>
<dbReference type="AlphaFoldDB" id="W9RRH1"/>
<protein>
    <submittedName>
        <fullName evidence="9">Uncharacterized protein</fullName>
    </submittedName>
</protein>
<keyword evidence="5" id="KW-0808">Transferase</keyword>
<dbReference type="STRING" id="981085.W9RRH1"/>
<proteinExistence type="predicted"/>
<dbReference type="Proteomes" id="UP000030645">
    <property type="component" value="Unassembled WGS sequence"/>
</dbReference>
<name>W9RRH1_9ROSA</name>
<dbReference type="GO" id="GO:0032259">
    <property type="term" value="P:methylation"/>
    <property type="evidence" value="ECO:0007669"/>
    <property type="project" value="UniProtKB-KW"/>
</dbReference>
<dbReference type="GO" id="GO:0008168">
    <property type="term" value="F:methyltransferase activity"/>
    <property type="evidence" value="ECO:0007669"/>
    <property type="project" value="UniProtKB-KW"/>
</dbReference>
<dbReference type="PANTHER" id="PTHR22884">
    <property type="entry name" value="SET DOMAIN PROTEINS"/>
    <property type="match status" value="1"/>
</dbReference>
<keyword evidence="3" id="KW-0158">Chromosome</keyword>
<keyword evidence="7" id="KW-0539">Nucleus</keyword>